<evidence type="ECO:0000256" key="5">
    <source>
        <dbReference type="ARBA" id="ARBA00022692"/>
    </source>
</evidence>
<protein>
    <submittedName>
        <fullName evidence="16">DNA translocase FtsK</fullName>
    </submittedName>
</protein>
<keyword evidence="12" id="KW-0131">Cell cycle</keyword>
<evidence type="ECO:0000256" key="9">
    <source>
        <dbReference type="ARBA" id="ARBA00022989"/>
    </source>
</evidence>
<dbReference type="InterPro" id="IPR018541">
    <property type="entry name" value="Ftsk_gamma"/>
</dbReference>
<evidence type="ECO:0000256" key="4">
    <source>
        <dbReference type="ARBA" id="ARBA00022618"/>
    </source>
</evidence>
<dbReference type="GO" id="GO:0051301">
    <property type="term" value="P:cell division"/>
    <property type="evidence" value="ECO:0007669"/>
    <property type="project" value="UniProtKB-KW"/>
</dbReference>
<proteinExistence type="inferred from homology"/>
<dbReference type="SUPFAM" id="SSF46785">
    <property type="entry name" value="Winged helix' DNA-binding domain"/>
    <property type="match status" value="1"/>
</dbReference>
<comment type="similarity">
    <text evidence="2">Belongs to the FtsK/SpoIIIE/SftA family.</text>
</comment>
<feature type="binding site" evidence="13">
    <location>
        <begin position="485"/>
        <end position="492"/>
    </location>
    <ligand>
        <name>ATP</name>
        <dbReference type="ChEBI" id="CHEBI:30616"/>
    </ligand>
</feature>
<evidence type="ECO:0000256" key="2">
    <source>
        <dbReference type="ARBA" id="ARBA00006474"/>
    </source>
</evidence>
<dbReference type="Pfam" id="PF17854">
    <property type="entry name" value="FtsK_alpha"/>
    <property type="match status" value="1"/>
</dbReference>
<feature type="transmembrane region" description="Helical" evidence="14">
    <location>
        <begin position="32"/>
        <end position="54"/>
    </location>
</feature>
<dbReference type="EMBL" id="CP050861">
    <property type="protein sequence ID" value="UTD16659.1"/>
    <property type="molecule type" value="Genomic_DNA"/>
</dbReference>
<evidence type="ECO:0000256" key="10">
    <source>
        <dbReference type="ARBA" id="ARBA00023125"/>
    </source>
</evidence>
<evidence type="ECO:0000256" key="13">
    <source>
        <dbReference type="PROSITE-ProRule" id="PRU00289"/>
    </source>
</evidence>
<dbReference type="InterPro" id="IPR036388">
    <property type="entry name" value="WH-like_DNA-bd_sf"/>
</dbReference>
<evidence type="ECO:0000313" key="16">
    <source>
        <dbReference type="EMBL" id="UTD16659.1"/>
    </source>
</evidence>
<feature type="transmembrane region" description="Helical" evidence="14">
    <location>
        <begin position="163"/>
        <end position="183"/>
    </location>
</feature>
<sequence length="822" mass="91416">MAKKKTTVQKKQPKTSIIKKAKTFFSNRQNQTILGFFLLLFSIFLTVAFISFFFSWQEDQSTLSQFADRTIPTKNLLGKIGAKLSNFLVYDGFGLGAFIIPITLFLTGSRILLQTNLKRIITSWNWAILIMLWFAITLGFFEKKHALLSGVIGFELNEYLQTFIGKTGLAILLIFFLVAYLIIRFSITPETISEKVKVNKEKKANAIKDTPKVNRDDSTIVNDTDVNINSEEAKTEEAKKDKSDFELSLENLQPTISNYSGVDETSNNEKKEEISLDITQTNEPTIDILEDSKKEVEVAIEKIAEEKSLSENLSDQLLKDFGEFDPTLELGNFKFPSFNLLKEYNESISVDPTELEAKKNQIVETLKNYKIGIAQIKATVGPTITLYEIVPEAGVRISKIKNLEDDIALSLSALGIRIIAPIPGKGTIGIEVPNKKATIVSMHSVIASKKFQESPMQLPIALGKTISNETFVIDLAKMPHLLMAGATGQGKSVGLNAILTSLLYKKHPAEVKFVLVDPKKVELTLFNKIERHYLAKLPDDSDAIITDTTKVVNTLNSLCIEMDNRYDLLKNAMVRNIKEYNAKFKARKLNPENGHRFLPYIVLVIDEFADLIMTAGKEVETPIARLAQLARAIGIHLIVATQRPSVNVITGIIKANFPSRIAFRVTSKIDSRTILDAPGADQLIGRGDLLYSGGNDITRIQCAFVDTPEVEKITDFIGSQRAYPEAYLLPEYVGEEGGTNLDVDIADRDKLFKEAAEVIVTAQQGSASLLQRKLKLGYNRAGRLIDQLEAAGIVGPFEGSKARQVLVPDLIALEQLLESEKN</sequence>
<keyword evidence="5 14" id="KW-0812">Transmembrane</keyword>
<feature type="transmembrane region" description="Helical" evidence="14">
    <location>
        <begin position="93"/>
        <end position="112"/>
    </location>
</feature>
<reference evidence="16" key="1">
    <citation type="submission" date="2020-04" db="EMBL/GenBank/DDBJ databases">
        <title>Tenacibaculum mesophilum bac2.</title>
        <authorList>
            <person name="Li M."/>
        </authorList>
    </citation>
    <scope>NUCLEOTIDE SEQUENCE</scope>
    <source>
        <strain evidence="16">Bac2</strain>
    </source>
</reference>
<dbReference type="Gene3D" id="1.10.10.10">
    <property type="entry name" value="Winged helix-like DNA-binding domain superfamily/Winged helix DNA-binding domain"/>
    <property type="match status" value="1"/>
</dbReference>
<dbReference type="RefSeq" id="WP_253679872.1">
    <property type="nucleotide sequence ID" value="NZ_CP050861.1"/>
</dbReference>
<dbReference type="Proteomes" id="UP001056837">
    <property type="component" value="Chromosome"/>
</dbReference>
<evidence type="ECO:0000313" key="17">
    <source>
        <dbReference type="Proteomes" id="UP001056837"/>
    </source>
</evidence>
<keyword evidence="10" id="KW-0238">DNA-binding</keyword>
<evidence type="ECO:0000256" key="11">
    <source>
        <dbReference type="ARBA" id="ARBA00023136"/>
    </source>
</evidence>
<keyword evidence="3" id="KW-1003">Cell membrane</keyword>
<dbReference type="Gene3D" id="3.40.50.300">
    <property type="entry name" value="P-loop containing nucleotide triphosphate hydrolases"/>
    <property type="match status" value="1"/>
</dbReference>
<dbReference type="InterPro" id="IPR025199">
    <property type="entry name" value="FtsK_4TM"/>
</dbReference>
<keyword evidence="6 13" id="KW-0547">Nucleotide-binding</keyword>
<keyword evidence="9 14" id="KW-1133">Transmembrane helix</keyword>
<dbReference type="SMART" id="SM00843">
    <property type="entry name" value="Ftsk_gamma"/>
    <property type="match status" value="1"/>
</dbReference>
<evidence type="ECO:0000256" key="14">
    <source>
        <dbReference type="SAM" id="Phobius"/>
    </source>
</evidence>
<dbReference type="GO" id="GO:0005886">
    <property type="term" value="C:plasma membrane"/>
    <property type="evidence" value="ECO:0007669"/>
    <property type="project" value="UniProtKB-SubCell"/>
</dbReference>
<evidence type="ECO:0000256" key="12">
    <source>
        <dbReference type="ARBA" id="ARBA00023306"/>
    </source>
</evidence>
<dbReference type="AlphaFoldDB" id="A0AAE9MR50"/>
<comment type="subcellular location">
    <subcellularLocation>
        <location evidence="1">Cell membrane</location>
        <topology evidence="1">Multi-pass membrane protein</topology>
    </subcellularLocation>
</comment>
<evidence type="ECO:0000256" key="6">
    <source>
        <dbReference type="ARBA" id="ARBA00022741"/>
    </source>
</evidence>
<keyword evidence="11 14" id="KW-0472">Membrane</keyword>
<dbReference type="GO" id="GO:0005524">
    <property type="term" value="F:ATP binding"/>
    <property type="evidence" value="ECO:0007669"/>
    <property type="project" value="UniProtKB-UniRule"/>
</dbReference>
<evidence type="ECO:0000256" key="8">
    <source>
        <dbReference type="ARBA" id="ARBA00022840"/>
    </source>
</evidence>
<dbReference type="GO" id="GO:0007059">
    <property type="term" value="P:chromosome segregation"/>
    <property type="evidence" value="ECO:0007669"/>
    <property type="project" value="UniProtKB-KW"/>
</dbReference>
<dbReference type="Gene3D" id="3.30.980.40">
    <property type="match status" value="1"/>
</dbReference>
<evidence type="ECO:0000259" key="15">
    <source>
        <dbReference type="PROSITE" id="PS50901"/>
    </source>
</evidence>
<dbReference type="InterPro" id="IPR041027">
    <property type="entry name" value="FtsK_alpha"/>
</dbReference>
<dbReference type="GO" id="GO:0003677">
    <property type="term" value="F:DNA binding"/>
    <property type="evidence" value="ECO:0007669"/>
    <property type="project" value="UniProtKB-KW"/>
</dbReference>
<name>A0AAE9MR50_9FLAO</name>
<accession>A0AAE9MR50</accession>
<dbReference type="Pfam" id="PF01580">
    <property type="entry name" value="FtsK_SpoIIIE"/>
    <property type="match status" value="1"/>
</dbReference>
<keyword evidence="4" id="KW-0132">Cell division</keyword>
<evidence type="ECO:0000256" key="3">
    <source>
        <dbReference type="ARBA" id="ARBA00022475"/>
    </source>
</evidence>
<keyword evidence="7" id="KW-0159">Chromosome partition</keyword>
<dbReference type="InterPro" id="IPR027417">
    <property type="entry name" value="P-loop_NTPase"/>
</dbReference>
<feature type="transmembrane region" description="Helical" evidence="14">
    <location>
        <begin position="124"/>
        <end position="141"/>
    </location>
</feature>
<dbReference type="InterPro" id="IPR002543">
    <property type="entry name" value="FtsK_dom"/>
</dbReference>
<organism evidence="16 17">
    <name type="scientific">Tenacibaculum mesophilum</name>
    <dbReference type="NCBI Taxonomy" id="104268"/>
    <lineage>
        <taxon>Bacteria</taxon>
        <taxon>Pseudomonadati</taxon>
        <taxon>Bacteroidota</taxon>
        <taxon>Flavobacteriia</taxon>
        <taxon>Flavobacteriales</taxon>
        <taxon>Flavobacteriaceae</taxon>
        <taxon>Tenacibaculum</taxon>
    </lineage>
</organism>
<dbReference type="PANTHER" id="PTHR22683:SF41">
    <property type="entry name" value="DNA TRANSLOCASE FTSK"/>
    <property type="match status" value="1"/>
</dbReference>
<evidence type="ECO:0000256" key="7">
    <source>
        <dbReference type="ARBA" id="ARBA00022829"/>
    </source>
</evidence>
<gene>
    <name evidence="16" type="ORF">HER15_14715</name>
</gene>
<evidence type="ECO:0000256" key="1">
    <source>
        <dbReference type="ARBA" id="ARBA00004651"/>
    </source>
</evidence>
<dbReference type="InterPro" id="IPR036390">
    <property type="entry name" value="WH_DNA-bd_sf"/>
</dbReference>
<dbReference type="Pfam" id="PF13491">
    <property type="entry name" value="FtsK_4TM"/>
    <property type="match status" value="1"/>
</dbReference>
<dbReference type="InterPro" id="IPR050206">
    <property type="entry name" value="FtsK/SpoIIIE/SftA"/>
</dbReference>
<dbReference type="PROSITE" id="PS50901">
    <property type="entry name" value="FTSK"/>
    <property type="match status" value="1"/>
</dbReference>
<dbReference type="PANTHER" id="PTHR22683">
    <property type="entry name" value="SPORULATION PROTEIN RELATED"/>
    <property type="match status" value="1"/>
</dbReference>
<dbReference type="SUPFAM" id="SSF52540">
    <property type="entry name" value="P-loop containing nucleoside triphosphate hydrolases"/>
    <property type="match status" value="1"/>
</dbReference>
<dbReference type="Pfam" id="PF09397">
    <property type="entry name" value="FtsK_gamma"/>
    <property type="match status" value="1"/>
</dbReference>
<feature type="domain" description="FtsK" evidence="15">
    <location>
        <begin position="468"/>
        <end position="672"/>
    </location>
</feature>
<keyword evidence="8 13" id="KW-0067">ATP-binding</keyword>